<dbReference type="EMBL" id="JAWNGG020000533">
    <property type="protein sequence ID" value="KAK9293385.1"/>
    <property type="molecule type" value="Genomic_DNA"/>
</dbReference>
<gene>
    <name evidence="2" type="ORF">QLX08_011657</name>
</gene>
<organism evidence="2 3">
    <name type="scientific">Tetragonisca angustula</name>
    <dbReference type="NCBI Taxonomy" id="166442"/>
    <lineage>
        <taxon>Eukaryota</taxon>
        <taxon>Metazoa</taxon>
        <taxon>Ecdysozoa</taxon>
        <taxon>Arthropoda</taxon>
        <taxon>Hexapoda</taxon>
        <taxon>Insecta</taxon>
        <taxon>Pterygota</taxon>
        <taxon>Neoptera</taxon>
        <taxon>Endopterygota</taxon>
        <taxon>Hymenoptera</taxon>
        <taxon>Apocrita</taxon>
        <taxon>Aculeata</taxon>
        <taxon>Apoidea</taxon>
        <taxon>Anthophila</taxon>
        <taxon>Apidae</taxon>
        <taxon>Tetragonisca</taxon>
    </lineage>
</organism>
<keyword evidence="3" id="KW-1185">Reference proteome</keyword>
<evidence type="ECO:0000313" key="3">
    <source>
        <dbReference type="Proteomes" id="UP001432146"/>
    </source>
</evidence>
<dbReference type="Proteomes" id="UP001432146">
    <property type="component" value="Unassembled WGS sequence"/>
</dbReference>
<protein>
    <recommendedName>
        <fullName evidence="1">DUF7041 domain-containing protein</fullName>
    </recommendedName>
</protein>
<sequence length="274" mass="31253">MNTRANRDVREPRDEQSHTASEIKVVGIKIAPFWKTNPDVWFMQLEAQFRSHGIVKQEAKFDYVAGNIDAEIAGEVADIIRNPPDIDPYNCLKTAIINRTTVSDRKKFQQLLSQEELGDRKPSQFLRKLHQLLGDRAGTFDQEFLKELFLQRMPPSVKGILVAQRTSLEEMADLADRILDTFDTRPTIAAVAAEPDIAKINSRLDRIEQTIGRLERAMSTISCRGSRSPKRRSCSRSRAREREASQTGLCFYHARFQEKAHKCVPPCRWKAGNA</sequence>
<dbReference type="PANTHER" id="PTHR33327:SF3">
    <property type="entry name" value="RNA-DIRECTED DNA POLYMERASE"/>
    <property type="match status" value="1"/>
</dbReference>
<name>A0AAW0Z7D6_9HYME</name>
<dbReference type="PANTHER" id="PTHR33327">
    <property type="entry name" value="ENDONUCLEASE"/>
    <property type="match status" value="1"/>
</dbReference>
<dbReference type="AlphaFoldDB" id="A0AAW0Z7D6"/>
<dbReference type="InterPro" id="IPR055469">
    <property type="entry name" value="DUF7041"/>
</dbReference>
<feature type="domain" description="DUF7041" evidence="1">
    <location>
        <begin position="31"/>
        <end position="112"/>
    </location>
</feature>
<evidence type="ECO:0000259" key="1">
    <source>
        <dbReference type="Pfam" id="PF23055"/>
    </source>
</evidence>
<dbReference type="Pfam" id="PF23055">
    <property type="entry name" value="DUF7041"/>
    <property type="match status" value="1"/>
</dbReference>
<evidence type="ECO:0000313" key="2">
    <source>
        <dbReference type="EMBL" id="KAK9293385.1"/>
    </source>
</evidence>
<comment type="caution">
    <text evidence="2">The sequence shown here is derived from an EMBL/GenBank/DDBJ whole genome shotgun (WGS) entry which is preliminary data.</text>
</comment>
<reference evidence="2 3" key="1">
    <citation type="submission" date="2024-05" db="EMBL/GenBank/DDBJ databases">
        <title>The nuclear and mitochondrial genome assemblies of Tetragonisca angustula (Apidae: Meliponini), a tiny yet remarkable pollinator in the Neotropics.</title>
        <authorList>
            <person name="Ferrari R."/>
            <person name="Ricardo P.C."/>
            <person name="Dias F.C."/>
            <person name="Araujo N.S."/>
            <person name="Soares D.O."/>
            <person name="Zhou Q.-S."/>
            <person name="Zhu C.-D."/>
            <person name="Coutinho L."/>
            <person name="Airas M.C."/>
            <person name="Batista T.M."/>
        </authorList>
    </citation>
    <scope>NUCLEOTIDE SEQUENCE [LARGE SCALE GENOMIC DNA]</scope>
    <source>
        <strain evidence="2">ASF017062</strain>
        <tissue evidence="2">Abdomen</tissue>
    </source>
</reference>
<accession>A0AAW0Z7D6</accession>
<proteinExistence type="predicted"/>